<dbReference type="EMBL" id="FNHU01000006">
    <property type="protein sequence ID" value="SDM74835.1"/>
    <property type="molecule type" value="Genomic_DNA"/>
</dbReference>
<evidence type="ECO:0000313" key="1">
    <source>
        <dbReference type="EMBL" id="SDM74835.1"/>
    </source>
</evidence>
<accession>A0A1G9VSJ5</accession>
<organism evidence="1 2">
    <name type="scientific">Actinomyces ruminicola</name>
    <dbReference type="NCBI Taxonomy" id="332524"/>
    <lineage>
        <taxon>Bacteria</taxon>
        <taxon>Bacillati</taxon>
        <taxon>Actinomycetota</taxon>
        <taxon>Actinomycetes</taxon>
        <taxon>Actinomycetales</taxon>
        <taxon>Actinomycetaceae</taxon>
        <taxon>Actinomyces</taxon>
    </lineage>
</organism>
<reference evidence="1 2" key="1">
    <citation type="submission" date="2016-10" db="EMBL/GenBank/DDBJ databases">
        <authorList>
            <person name="de Groot N.N."/>
        </authorList>
    </citation>
    <scope>NUCLEOTIDE SEQUENCE [LARGE SCALE GENOMIC DNA]</scope>
    <source>
        <strain evidence="1 2">KPR-7B</strain>
    </source>
</reference>
<evidence type="ECO:0000313" key="2">
    <source>
        <dbReference type="Proteomes" id="UP000199671"/>
    </source>
</evidence>
<dbReference type="OrthoDB" id="159782at2"/>
<gene>
    <name evidence="1" type="ORF">SAMN04487766_106114</name>
</gene>
<dbReference type="RefSeq" id="WP_092609883.1">
    <property type="nucleotide sequence ID" value="NZ_FNHU01000006.1"/>
</dbReference>
<sequence length="116" mass="12994">MSTTSPSTDRAERRLADLRRFGAEAAFIVSHGFDAYAADSMEGALLRNAGEHVLIKVATVVEKLPQEYKEQFPDVDWVGIMRMRNLVAQHHDKVNDDLMFRALELRIPGLLTALGL</sequence>
<name>A0A1G9VSJ5_9ACTO</name>
<protein>
    <submittedName>
        <fullName evidence="1">Uncharacterized protein</fullName>
    </submittedName>
</protein>
<dbReference type="AlphaFoldDB" id="A0A1G9VSJ5"/>
<dbReference type="Proteomes" id="UP000199671">
    <property type="component" value="Unassembled WGS sequence"/>
</dbReference>
<proteinExistence type="predicted"/>